<evidence type="ECO:0000259" key="3">
    <source>
        <dbReference type="Pfam" id="PF19406"/>
    </source>
</evidence>
<feature type="domain" description="Ig-like" evidence="2">
    <location>
        <begin position="501"/>
        <end position="575"/>
    </location>
</feature>
<evidence type="ECO:0000259" key="2">
    <source>
        <dbReference type="Pfam" id="PF19081"/>
    </source>
</evidence>
<feature type="chain" id="PRO_5009263443" evidence="1">
    <location>
        <begin position="20"/>
        <end position="1780"/>
    </location>
</feature>
<accession>A0A1H1VKZ4</accession>
<feature type="domain" description="Ig-like" evidence="2">
    <location>
        <begin position="913"/>
        <end position="990"/>
    </location>
</feature>
<dbReference type="OrthoDB" id="1488276at2"/>
<evidence type="ECO:0000256" key="1">
    <source>
        <dbReference type="SAM" id="SignalP"/>
    </source>
</evidence>
<organism evidence="4 5">
    <name type="scientific">Mucilaginibacter mallensis</name>
    <dbReference type="NCBI Taxonomy" id="652787"/>
    <lineage>
        <taxon>Bacteria</taxon>
        <taxon>Pseudomonadati</taxon>
        <taxon>Bacteroidota</taxon>
        <taxon>Sphingobacteriia</taxon>
        <taxon>Sphingobacteriales</taxon>
        <taxon>Sphingobacteriaceae</taxon>
        <taxon>Mucilaginibacter</taxon>
    </lineage>
</organism>
<feature type="domain" description="Ig-like" evidence="2">
    <location>
        <begin position="417"/>
        <end position="493"/>
    </location>
</feature>
<protein>
    <submittedName>
        <fullName evidence="4">Gliding motility-associated C-terminal domain-containing protein</fullName>
    </submittedName>
</protein>
<sequence>MKSTLLGLIFLFSSFFGYSQCTLSASITSSSPNLCPGSSVILTASASAGTPPYSYIWSTGETTPNITVNKVGTYTVTVTDKTSGCQPVVQKIAITNVANLNPPTAQSVTVCRNSPATLTATGPGGDYQWYDAPVGGNFLLDGSTYTTQNITQFAVFYVQTTISGCTSARTPVYVNIVSNPIATGDTVCSGSTATLSATGADSYSWYDAPSGGNLLSSTSTYTTPPITSNVNYYLVGIKSGCTSSTITVPARVIPTPPTPTAANITICSGSSAHLHADASSGIFDWFNVPTGGTSLISSPDYTTPQLTATTTYYVQTSISQCVSVRTPVTVTVNPNPAPPVAQTDTICPNNSIMLTASTTPSGTYQWYDAPTGGTMLSSTVTYTTPLLTHSTTYYVQNSNSSCTSGRTPINVVINTPPNAPSASEPLICAGSTATLTATAPGGIYQWYDSASGGKLLATDSSYTTPALTTTTTYYVQTTVNGCVSPRKAVKVTILAPVAGPKAAGTSVCSGNATSLTASGFSSYTWYDKATGGNYLSSGANYITPALTATTTFYVEGTTINGCATIRTAVTVTVDPAPTAPKAVSGPPVCPGSPQTLTASASSGTFQWYDAASNGNLLATGATYTIPSLSASTTYYVENISPTSCTSQLTSVIAQVISIPSPQFQYSSGTFCTSGGGNQTPKINNPGGTFSAIPATLIIAPTTGTINTTLSPQGRYQIFYSEAGTCTSTSSTFITITSNPNPKFTYDSPVCQSGSNPIALFSAPGSGSAGVFTASSPNLVFFNASTGEVDLQKSKPGTYTITNTISSGSCPTVSDPETLIISQPIILTAGPNQSVPVNTPVQLAGTLNGPSGVTVKWTTGGKGTITNPTSLKAIYTPKAGETSVKLTLTTSNSEAPCANKSASVTITFTTSTVPKAPTATTSVTICPGTTATLTATAPGGAYVWYAAATGGTPLATGASYTTPALTNPVTYYVQTTVAGLTSPRTAVTVNITALPVQPVVAAIGPICSNSSATLTASSAGSTAGNYAWYDAPVGGNLVSVSNPFITPPLTSNTSYYVQTTGNTCTDTRTKVNVVVNPLPQITSAPSANICSSEPQAYTITSNIASATFVWKRAAVAGISNPAVSGKTSSSITETLTNTTLSPIKVTYLITPLANGCSGAAFSYVATVNPEPFVKSAAVATVCYGISSNYTVQFNDPATTYTWTRAAVPGITNSPVSGQTGTIQEVLFNNTNAPINVTYVFNYHNSTCDGVSFNLVVTVNPAVTITSPKTGVACSGVPQSYTITSNIPSATFTWARAAVAGISNPAVSNQTTSSINEALVNTSSAPIKVNYIITPMSNGCVPSTPFIYTATVNFVPAPPTSATSNSPVCLNSTIQLSTNPVPGAKYLWTGPNGFTSTLQNPTIVSAAKSASGVYSVYLIIGGCTSPPKTDTVQVDDPPIATAGVSFPTCLVSPSVPLNGTISGGTSTGIWTTAGSGTFSPEADSIKNSHYIPSAQDIANGSVVLTLASTSKDNCAISTSSLTVTFTTFSGESAGGNITVCSQTEGIQLKGSIKVPGASGTWTGGTGKFLPNATALNAIYVPGADDIKQGSVKLYLTNNSNSKCYQPTDSLVITFMPPPTVNAGGTRYVLRGSKITLEPTVSDPTVKYLWTPKIDIDDNTVKNPVITGDQDLTYTLLVTDTLGCTSTSSVNIVVSPQLNVPNAFTPNGDGINDQWNVVGLVAYYNATVDVFNRYGAKVFHSVGYNTPWDGTYNGSPLPMGVYYYVIDTKVKSQVLSGSVTIVK</sequence>
<dbReference type="Gene3D" id="2.60.40.10">
    <property type="entry name" value="Immunoglobulins"/>
    <property type="match status" value="2"/>
</dbReference>
<feature type="domain" description="Ig-like" evidence="2">
    <location>
        <begin position="103"/>
        <end position="176"/>
    </location>
</feature>
<dbReference type="InterPro" id="IPR026341">
    <property type="entry name" value="T9SS_type_B"/>
</dbReference>
<dbReference type="Pfam" id="PF13585">
    <property type="entry name" value="CHU_C"/>
    <property type="match status" value="1"/>
</dbReference>
<gene>
    <name evidence="4" type="ORF">SAMN05216490_1945</name>
</gene>
<dbReference type="STRING" id="652787.SAMN05216490_1945"/>
<dbReference type="RefSeq" id="WP_091371665.1">
    <property type="nucleotide sequence ID" value="NZ_LT629740.1"/>
</dbReference>
<evidence type="ECO:0000313" key="5">
    <source>
        <dbReference type="Proteomes" id="UP000199679"/>
    </source>
</evidence>
<dbReference type="Pfam" id="PF19406">
    <property type="entry name" value="PKD_5"/>
    <property type="match status" value="3"/>
</dbReference>
<keyword evidence="1" id="KW-0732">Signal</keyword>
<feature type="domain" description="Ig-like" evidence="2">
    <location>
        <begin position="994"/>
        <end position="1076"/>
    </location>
</feature>
<feature type="domain" description="PKD-like" evidence="3">
    <location>
        <begin position="1179"/>
        <end position="1259"/>
    </location>
</feature>
<dbReference type="InterPro" id="IPR044023">
    <property type="entry name" value="Ig_7"/>
</dbReference>
<proteinExistence type="predicted"/>
<evidence type="ECO:0000313" key="4">
    <source>
        <dbReference type="EMBL" id="SDS85200.1"/>
    </source>
</evidence>
<dbReference type="Pfam" id="PF19081">
    <property type="entry name" value="Ig_7"/>
    <property type="match status" value="9"/>
</dbReference>
<feature type="domain" description="Ig-like" evidence="2">
    <location>
        <begin position="180"/>
        <end position="254"/>
    </location>
</feature>
<dbReference type="InterPro" id="IPR045828">
    <property type="entry name" value="PKD_Bacteroidetes"/>
</dbReference>
<dbReference type="InterPro" id="IPR013783">
    <property type="entry name" value="Ig-like_fold"/>
</dbReference>
<feature type="domain" description="PKD-like" evidence="3">
    <location>
        <begin position="1087"/>
        <end position="1170"/>
    </location>
</feature>
<feature type="domain" description="Ig-like" evidence="2">
    <location>
        <begin position="577"/>
        <end position="655"/>
    </location>
</feature>
<feature type="signal peptide" evidence="1">
    <location>
        <begin position="1"/>
        <end position="19"/>
    </location>
</feature>
<dbReference type="Proteomes" id="UP000199679">
    <property type="component" value="Chromosome I"/>
</dbReference>
<feature type="domain" description="Ig-like" evidence="2">
    <location>
        <begin position="336"/>
        <end position="414"/>
    </location>
</feature>
<name>A0A1H1VKZ4_MUCMA</name>
<feature type="domain" description="PKD-like" evidence="3">
    <location>
        <begin position="1271"/>
        <end position="1352"/>
    </location>
</feature>
<keyword evidence="5" id="KW-1185">Reference proteome</keyword>
<feature type="domain" description="Ig-like" evidence="2">
    <location>
        <begin position="256"/>
        <end position="334"/>
    </location>
</feature>
<dbReference type="NCBIfam" id="TIGR04131">
    <property type="entry name" value="Bac_Flav_CTERM"/>
    <property type="match status" value="1"/>
</dbReference>
<dbReference type="EMBL" id="LT629740">
    <property type="protein sequence ID" value="SDS85200.1"/>
    <property type="molecule type" value="Genomic_DNA"/>
</dbReference>
<reference evidence="4 5" key="1">
    <citation type="submission" date="2016-10" db="EMBL/GenBank/DDBJ databases">
        <authorList>
            <person name="de Groot N.N."/>
        </authorList>
    </citation>
    <scope>NUCLEOTIDE SEQUENCE [LARGE SCALE GENOMIC DNA]</scope>
    <source>
        <strain evidence="4 5">MP1X4</strain>
    </source>
</reference>